<feature type="domain" description="Glycosyl transferase family 1" evidence="1">
    <location>
        <begin position="210"/>
        <end position="362"/>
    </location>
</feature>
<dbReference type="GO" id="GO:0016757">
    <property type="term" value="F:glycosyltransferase activity"/>
    <property type="evidence" value="ECO:0007669"/>
    <property type="project" value="InterPro"/>
</dbReference>
<dbReference type="Proteomes" id="UP000266426">
    <property type="component" value="Unassembled WGS sequence"/>
</dbReference>
<dbReference type="EMBL" id="QZJZ01000044">
    <property type="protein sequence ID" value="RJP59685.1"/>
    <property type="molecule type" value="Genomic_DNA"/>
</dbReference>
<protein>
    <submittedName>
        <fullName evidence="3">Glycosyltransferase family 1 protein</fullName>
    </submittedName>
</protein>
<dbReference type="Gene3D" id="3.40.50.2000">
    <property type="entry name" value="Glycogen Phosphorylase B"/>
    <property type="match status" value="2"/>
</dbReference>
<feature type="domain" description="Glycosyltransferase subfamily 4-like N-terminal" evidence="2">
    <location>
        <begin position="21"/>
        <end position="194"/>
    </location>
</feature>
<dbReference type="InterPro" id="IPR028098">
    <property type="entry name" value="Glyco_trans_4-like_N"/>
</dbReference>
<evidence type="ECO:0000313" key="3">
    <source>
        <dbReference type="EMBL" id="RJP59685.1"/>
    </source>
</evidence>
<dbReference type="AlphaFoldDB" id="A0A3A4R0Q7"/>
<comment type="caution">
    <text evidence="3">The sequence shown here is derived from an EMBL/GenBank/DDBJ whole genome shotgun (WGS) entry which is preliminary data.</text>
</comment>
<dbReference type="CDD" id="cd03801">
    <property type="entry name" value="GT4_PimA-like"/>
    <property type="match status" value="1"/>
</dbReference>
<evidence type="ECO:0000259" key="1">
    <source>
        <dbReference type="Pfam" id="PF00534"/>
    </source>
</evidence>
<name>A0A3A4R0Q7_9BACT</name>
<dbReference type="Pfam" id="PF00534">
    <property type="entry name" value="Glycos_transf_1"/>
    <property type="match status" value="1"/>
</dbReference>
<organism evidence="3 4">
    <name type="scientific">Candidatus Auribacter fodinae</name>
    <dbReference type="NCBI Taxonomy" id="2093366"/>
    <lineage>
        <taxon>Bacteria</taxon>
        <taxon>Pseudomonadati</taxon>
        <taxon>Candidatus Auribacterota</taxon>
        <taxon>Candidatus Auribacteria</taxon>
        <taxon>Candidatus Auribacterales</taxon>
        <taxon>Candidatus Auribacteraceae</taxon>
        <taxon>Candidatus Auribacter</taxon>
    </lineage>
</organism>
<sequence>MPDNTPLRIAFNIDHFLLHRGGAERYLYDFVMYLLDRGHEVHVFAMDGQDTLKTARFYFHAVPYIPGIRWLRAWSFVINSSSMIRRYSFDIIHVLGKNLTMNVFQPHGGLHRRSFEQNILAFSDQPLIRFLYKLSRLVNLKHLLFLYIEWKQYTLKKLPEYLAISQMVANDIKERFDIPDNKIHLIYNGVDTQRFSYEVREKYRSPMRLEYGVREDEYIVLFVAHNFRLKGLRFFLDACTRFMDKHPDVKLKALIIGKHNASSARMIERVGLSGCCICLNALPQVEKVYACADLLIQPTFYDPCSLVILEALSCGLPAITTQFNGAGELVIHGGTGFIVDKPESIPDIVAGMEMFLLKKDANAVARAASDSMKRYDHQKIYAQLESFYYSVKEKQNKEAQ</sequence>
<evidence type="ECO:0000259" key="2">
    <source>
        <dbReference type="Pfam" id="PF13439"/>
    </source>
</evidence>
<proteinExistence type="predicted"/>
<dbReference type="PANTHER" id="PTHR12526:SF623">
    <property type="entry name" value="WABG"/>
    <property type="match status" value="1"/>
</dbReference>
<dbReference type="Pfam" id="PF13439">
    <property type="entry name" value="Glyco_transf_4"/>
    <property type="match status" value="1"/>
</dbReference>
<dbReference type="SUPFAM" id="SSF53756">
    <property type="entry name" value="UDP-Glycosyltransferase/glycogen phosphorylase"/>
    <property type="match status" value="1"/>
</dbReference>
<reference evidence="3 4" key="1">
    <citation type="journal article" date="2017" name="ISME J.">
        <title>Energy and carbon metabolisms in a deep terrestrial subsurface fluid microbial community.</title>
        <authorList>
            <person name="Momper L."/>
            <person name="Jungbluth S.P."/>
            <person name="Lee M.D."/>
            <person name="Amend J.P."/>
        </authorList>
    </citation>
    <scope>NUCLEOTIDE SEQUENCE [LARGE SCALE GENOMIC DNA]</scope>
    <source>
        <strain evidence="3">SURF_26</strain>
    </source>
</reference>
<accession>A0A3A4R0Q7</accession>
<dbReference type="PANTHER" id="PTHR12526">
    <property type="entry name" value="GLYCOSYLTRANSFERASE"/>
    <property type="match status" value="1"/>
</dbReference>
<dbReference type="InterPro" id="IPR001296">
    <property type="entry name" value="Glyco_trans_1"/>
</dbReference>
<evidence type="ECO:0000313" key="4">
    <source>
        <dbReference type="Proteomes" id="UP000266426"/>
    </source>
</evidence>
<gene>
    <name evidence="3" type="ORF">C4541_05520</name>
</gene>
<keyword evidence="3" id="KW-0808">Transferase</keyword>